<evidence type="ECO:0000259" key="3">
    <source>
        <dbReference type="Pfam" id="PF24008"/>
    </source>
</evidence>
<feature type="compositionally biased region" description="Acidic residues" evidence="1">
    <location>
        <begin position="126"/>
        <end position="172"/>
    </location>
</feature>
<proteinExistence type="predicted"/>
<name>A0ABD6DG89_9EURY</name>
<feature type="region of interest" description="Disordered" evidence="1">
    <location>
        <begin position="1"/>
        <end position="23"/>
    </location>
</feature>
<evidence type="ECO:0000313" key="4">
    <source>
        <dbReference type="EMBL" id="MFD1644845.1"/>
    </source>
</evidence>
<keyword evidence="5" id="KW-1185">Reference proteome</keyword>
<dbReference type="AlphaFoldDB" id="A0ABD6DG89"/>
<feature type="transmembrane region" description="Helical" evidence="2">
    <location>
        <begin position="87"/>
        <end position="104"/>
    </location>
</feature>
<evidence type="ECO:0000256" key="2">
    <source>
        <dbReference type="SAM" id="Phobius"/>
    </source>
</evidence>
<gene>
    <name evidence="4" type="ORF">ACFSBL_04025</name>
</gene>
<keyword evidence="2" id="KW-0472">Membrane</keyword>
<organism evidence="4 5">
    <name type="scientific">Haloarchaeobius litoreus</name>
    <dbReference type="NCBI Taxonomy" id="755306"/>
    <lineage>
        <taxon>Archaea</taxon>
        <taxon>Methanobacteriati</taxon>
        <taxon>Methanobacteriota</taxon>
        <taxon>Stenosarchaea group</taxon>
        <taxon>Halobacteria</taxon>
        <taxon>Halobacteriales</taxon>
        <taxon>Halorubellaceae</taxon>
        <taxon>Haloarchaeobius</taxon>
    </lineage>
</organism>
<dbReference type="InterPro" id="IPR055746">
    <property type="entry name" value="DUF7322"/>
</dbReference>
<evidence type="ECO:0000313" key="5">
    <source>
        <dbReference type="Proteomes" id="UP001597034"/>
    </source>
</evidence>
<dbReference type="Proteomes" id="UP001597034">
    <property type="component" value="Unassembled WGS sequence"/>
</dbReference>
<dbReference type="Pfam" id="PF24008">
    <property type="entry name" value="DUF7322"/>
    <property type="match status" value="1"/>
</dbReference>
<feature type="compositionally biased region" description="Basic and acidic residues" evidence="1">
    <location>
        <begin position="9"/>
        <end position="23"/>
    </location>
</feature>
<dbReference type="RefSeq" id="WP_256400090.1">
    <property type="nucleotide sequence ID" value="NZ_JANHJR010000002.1"/>
</dbReference>
<sequence length="172" mass="18166">MLDDLLEGNDEKGPGEPDPEADLRDYEAELTPSVRIPEAPSPSSTADIDAPADLQRKFWVLVLAFNAALLAGSLGALYVIFRNDWYLGGRLLAAGLVCFAYGAYRLRTWDLPRGDGSKSVSASTPADDDESAAGDEGSEPDTTSDDADATDTADGDSDGDEVTDGDSDDDND</sequence>
<feature type="transmembrane region" description="Helical" evidence="2">
    <location>
        <begin position="58"/>
        <end position="81"/>
    </location>
</feature>
<keyword evidence="2" id="KW-0812">Transmembrane</keyword>
<keyword evidence="2" id="KW-1133">Transmembrane helix</keyword>
<dbReference type="EMBL" id="JBHUDO010000001">
    <property type="protein sequence ID" value="MFD1644845.1"/>
    <property type="molecule type" value="Genomic_DNA"/>
</dbReference>
<feature type="domain" description="DUF7322" evidence="3">
    <location>
        <begin position="49"/>
        <end position="108"/>
    </location>
</feature>
<accession>A0ABD6DG89</accession>
<evidence type="ECO:0000256" key="1">
    <source>
        <dbReference type="SAM" id="MobiDB-lite"/>
    </source>
</evidence>
<protein>
    <recommendedName>
        <fullName evidence="3">DUF7322 domain-containing protein</fullName>
    </recommendedName>
</protein>
<reference evidence="4 5" key="1">
    <citation type="journal article" date="2019" name="Int. J. Syst. Evol. Microbiol.">
        <title>The Global Catalogue of Microorganisms (GCM) 10K type strain sequencing project: providing services to taxonomists for standard genome sequencing and annotation.</title>
        <authorList>
            <consortium name="The Broad Institute Genomics Platform"/>
            <consortium name="The Broad Institute Genome Sequencing Center for Infectious Disease"/>
            <person name="Wu L."/>
            <person name="Ma J."/>
        </authorList>
    </citation>
    <scope>NUCLEOTIDE SEQUENCE [LARGE SCALE GENOMIC DNA]</scope>
    <source>
        <strain evidence="4 5">CGMCC 1.10390</strain>
    </source>
</reference>
<comment type="caution">
    <text evidence="4">The sequence shown here is derived from an EMBL/GenBank/DDBJ whole genome shotgun (WGS) entry which is preliminary data.</text>
</comment>
<feature type="region of interest" description="Disordered" evidence="1">
    <location>
        <begin position="114"/>
        <end position="172"/>
    </location>
</feature>